<evidence type="ECO:0000256" key="5">
    <source>
        <dbReference type="SAM" id="SignalP"/>
    </source>
</evidence>
<evidence type="ECO:0000313" key="7">
    <source>
        <dbReference type="Proteomes" id="UP000322000"/>
    </source>
</evidence>
<accession>A0A7E5VXV5</accession>
<dbReference type="GO" id="GO:0005576">
    <property type="term" value="C:extracellular region"/>
    <property type="evidence" value="ECO:0007669"/>
    <property type="project" value="UniProtKB-SubCell"/>
</dbReference>
<comment type="subcellular location">
    <subcellularLocation>
        <location evidence="1">Secreted</location>
    </subcellularLocation>
</comment>
<evidence type="ECO:0000256" key="2">
    <source>
        <dbReference type="ARBA" id="ARBA00022525"/>
    </source>
</evidence>
<dbReference type="InterPro" id="IPR036058">
    <property type="entry name" value="Kazal_dom_sf"/>
</dbReference>
<dbReference type="GO" id="GO:0004867">
    <property type="term" value="F:serine-type endopeptidase inhibitor activity"/>
    <property type="evidence" value="ECO:0007669"/>
    <property type="project" value="InterPro"/>
</dbReference>
<evidence type="ECO:0000313" key="8">
    <source>
        <dbReference type="RefSeq" id="XP_026733168.1"/>
    </source>
</evidence>
<dbReference type="PANTHER" id="PTHR21179">
    <property type="entry name" value="SERINE-TYPE ENDOPEPTIDASE INHIBITOR"/>
    <property type="match status" value="1"/>
</dbReference>
<protein>
    <submittedName>
        <fullName evidence="8">GATA zinc finger domain-containing protein 14-like isoform X1</fullName>
    </submittedName>
</protein>
<name>A0A7E5VXV5_TRINI</name>
<keyword evidence="7" id="KW-1185">Reference proteome</keyword>
<dbReference type="AlphaFoldDB" id="A0A7E5VXV5"/>
<proteinExistence type="predicted"/>
<dbReference type="InParanoid" id="A0A7E5VXV5"/>
<dbReference type="InterPro" id="IPR039932">
    <property type="entry name" value="Spink4-like"/>
</dbReference>
<dbReference type="PROSITE" id="PS51465">
    <property type="entry name" value="KAZAL_2"/>
    <property type="match status" value="1"/>
</dbReference>
<dbReference type="GeneID" id="113497687"/>
<dbReference type="RefSeq" id="XP_026733168.1">
    <property type="nucleotide sequence ID" value="XM_026877367.1"/>
</dbReference>
<keyword evidence="5" id="KW-0732">Signal</keyword>
<feature type="domain" description="Kazal-like" evidence="6">
    <location>
        <begin position="352"/>
        <end position="405"/>
    </location>
</feature>
<dbReference type="InterPro" id="IPR002350">
    <property type="entry name" value="Kazal_dom"/>
</dbReference>
<sequence>MVLKIVTAVNLALLLSEFCILSAEEVSKTSSNQVTPLSSAQPRLFDLGTMGAPNFGRGRFGNPTSNYPANPFFPNGNQNNNMGRPQNQGNYPNGQYLGDYPNQQGYPYQGDSMNPNAKYPGPQYQNPNQGNFQNLPNGRNLNGGGFPNQQEFPYQGDNMNNNFPNTQFPTGPNNPSMNTGNINRPFQNGGIPNQGDRRPYPGNFNPDFRPDDLNNVNNPNAQFPGNHNQNQYNPPTGFPYQNNPGFGQPDNRPIYSSNNLNGNIPQFPNMNRPGQFNPGFVNPAIVFPGPTYNPANYTNILQNRPQRPNNQGSNFTDYPNYNNTGSTLGNPVVVGPGTATQGQASFGSSTESPTQRKCIEDCAATSEYNPICGTNNVTYVNPGNFICARNCGVVVYLQKQGRCDAVNPRPVH</sequence>
<organism evidence="7 8">
    <name type="scientific">Trichoplusia ni</name>
    <name type="common">Cabbage looper</name>
    <dbReference type="NCBI Taxonomy" id="7111"/>
    <lineage>
        <taxon>Eukaryota</taxon>
        <taxon>Metazoa</taxon>
        <taxon>Ecdysozoa</taxon>
        <taxon>Arthropoda</taxon>
        <taxon>Hexapoda</taxon>
        <taxon>Insecta</taxon>
        <taxon>Pterygota</taxon>
        <taxon>Neoptera</taxon>
        <taxon>Endopterygota</taxon>
        <taxon>Lepidoptera</taxon>
        <taxon>Glossata</taxon>
        <taxon>Ditrysia</taxon>
        <taxon>Noctuoidea</taxon>
        <taxon>Noctuidae</taxon>
        <taxon>Plusiinae</taxon>
        <taxon>Trichoplusia</taxon>
    </lineage>
</organism>
<dbReference type="SMART" id="SM00280">
    <property type="entry name" value="KAZAL"/>
    <property type="match status" value="1"/>
</dbReference>
<dbReference type="Gene3D" id="3.30.60.30">
    <property type="match status" value="1"/>
</dbReference>
<evidence type="ECO:0000256" key="4">
    <source>
        <dbReference type="SAM" id="MobiDB-lite"/>
    </source>
</evidence>
<feature type="region of interest" description="Disordered" evidence="4">
    <location>
        <begin position="170"/>
        <end position="205"/>
    </location>
</feature>
<reference evidence="8" key="1">
    <citation type="submission" date="2025-08" db="UniProtKB">
        <authorList>
            <consortium name="RefSeq"/>
        </authorList>
    </citation>
    <scope>IDENTIFICATION</scope>
</reference>
<feature type="compositionally biased region" description="Polar residues" evidence="4">
    <location>
        <begin position="101"/>
        <end position="115"/>
    </location>
</feature>
<gene>
    <name evidence="8" type="primary">LOC113497687</name>
</gene>
<evidence type="ECO:0000256" key="3">
    <source>
        <dbReference type="ARBA" id="ARBA00023157"/>
    </source>
</evidence>
<keyword evidence="3" id="KW-1015">Disulfide bond</keyword>
<feature type="signal peptide" evidence="5">
    <location>
        <begin position="1"/>
        <end position="23"/>
    </location>
</feature>
<keyword evidence="2" id="KW-0964">Secreted</keyword>
<feature type="compositionally biased region" description="Polar residues" evidence="4">
    <location>
        <begin position="170"/>
        <end position="186"/>
    </location>
</feature>
<evidence type="ECO:0000256" key="1">
    <source>
        <dbReference type="ARBA" id="ARBA00004613"/>
    </source>
</evidence>
<feature type="compositionally biased region" description="Polar residues" evidence="4">
    <location>
        <begin position="123"/>
        <end position="133"/>
    </location>
</feature>
<dbReference type="KEGG" id="tnl:113497687"/>
<dbReference type="Proteomes" id="UP000322000">
    <property type="component" value="Chromosome 9"/>
</dbReference>
<dbReference type="PANTHER" id="PTHR21179:SF0">
    <property type="entry name" value="SERINE PROTEASE INHIBITOR KAZAL-TYPE 4"/>
    <property type="match status" value="1"/>
</dbReference>
<feature type="chain" id="PRO_5028905267" evidence="5">
    <location>
        <begin position="24"/>
        <end position="412"/>
    </location>
</feature>
<feature type="compositionally biased region" description="Low complexity" evidence="4">
    <location>
        <begin position="70"/>
        <end position="90"/>
    </location>
</feature>
<dbReference type="SUPFAM" id="SSF100895">
    <property type="entry name" value="Kazal-type serine protease inhibitors"/>
    <property type="match status" value="1"/>
</dbReference>
<evidence type="ECO:0000259" key="6">
    <source>
        <dbReference type="PROSITE" id="PS51465"/>
    </source>
</evidence>
<dbReference type="OrthoDB" id="6513408at2759"/>
<feature type="region of interest" description="Disordered" evidence="4">
    <location>
        <begin position="56"/>
        <end position="154"/>
    </location>
</feature>
<dbReference type="Pfam" id="PF00050">
    <property type="entry name" value="Kazal_1"/>
    <property type="match status" value="1"/>
</dbReference>
<dbReference type="CDD" id="cd00104">
    <property type="entry name" value="KAZAL_FS"/>
    <property type="match status" value="1"/>
</dbReference>